<dbReference type="Gene3D" id="1.20.1260.30">
    <property type="match status" value="1"/>
</dbReference>
<dbReference type="Proteomes" id="UP000305887">
    <property type="component" value="Unassembled WGS sequence"/>
</dbReference>
<evidence type="ECO:0000256" key="7">
    <source>
        <dbReference type="ARBA" id="ARBA00047942"/>
    </source>
</evidence>
<accession>A0A5C4MSC5</accession>
<dbReference type="EMBL" id="VDFU01000025">
    <property type="protein sequence ID" value="TNC47509.1"/>
    <property type="molecule type" value="Genomic_DNA"/>
</dbReference>
<dbReference type="Pfam" id="PF12161">
    <property type="entry name" value="HsdM_N"/>
    <property type="match status" value="1"/>
</dbReference>
<dbReference type="GO" id="GO:0009307">
    <property type="term" value="P:DNA restriction-modification system"/>
    <property type="evidence" value="ECO:0007669"/>
    <property type="project" value="UniProtKB-KW"/>
</dbReference>
<dbReference type="InterPro" id="IPR038333">
    <property type="entry name" value="T1MK-like_N_sf"/>
</dbReference>
<dbReference type="SUPFAM" id="SSF53335">
    <property type="entry name" value="S-adenosyl-L-methionine-dependent methyltransferases"/>
    <property type="match status" value="1"/>
</dbReference>
<keyword evidence="10" id="KW-1185">Reference proteome</keyword>
<dbReference type="GO" id="GO:0009007">
    <property type="term" value="F:site-specific DNA-methyltransferase (adenine-specific) activity"/>
    <property type="evidence" value="ECO:0007669"/>
    <property type="project" value="UniProtKB-EC"/>
</dbReference>
<feature type="domain" description="N6 adenine-specific DNA methyltransferase N-terminal" evidence="8">
    <location>
        <begin position="6"/>
        <end position="137"/>
    </location>
</feature>
<dbReference type="PANTHER" id="PTHR42933:SF3">
    <property type="entry name" value="TYPE I RESTRICTION ENZYME MJAVIII METHYLASE SUBUNIT"/>
    <property type="match status" value="1"/>
</dbReference>
<name>A0A5C4MSC5_9RHOB</name>
<keyword evidence="4 9" id="KW-0808">Transferase</keyword>
<protein>
    <recommendedName>
        <fullName evidence="2">site-specific DNA-methyltransferase (adenine-specific)</fullName>
        <ecNumber evidence="2">2.1.1.72</ecNumber>
    </recommendedName>
</protein>
<evidence type="ECO:0000256" key="5">
    <source>
        <dbReference type="ARBA" id="ARBA00022691"/>
    </source>
</evidence>
<keyword evidence="6" id="KW-0680">Restriction system</keyword>
<dbReference type="EC" id="2.1.1.72" evidence="2"/>
<dbReference type="RefSeq" id="WP_139078182.1">
    <property type="nucleotide sequence ID" value="NZ_VDFU01000025.1"/>
</dbReference>
<dbReference type="InterPro" id="IPR051537">
    <property type="entry name" value="DNA_Adenine_Mtase"/>
</dbReference>
<keyword evidence="5" id="KW-0949">S-adenosyl-L-methionine</keyword>
<organism evidence="9 10">
    <name type="scientific">Rubellimicrobium rubrum</name>
    <dbReference type="NCBI Taxonomy" id="2585369"/>
    <lineage>
        <taxon>Bacteria</taxon>
        <taxon>Pseudomonadati</taxon>
        <taxon>Pseudomonadota</taxon>
        <taxon>Alphaproteobacteria</taxon>
        <taxon>Rhodobacterales</taxon>
        <taxon>Roseobacteraceae</taxon>
        <taxon>Rubellimicrobium</taxon>
    </lineage>
</organism>
<reference evidence="9 10" key="1">
    <citation type="submission" date="2019-06" db="EMBL/GenBank/DDBJ databases">
        <title>YIM 131921 draft genome.</title>
        <authorList>
            <person name="Jiang L."/>
        </authorList>
    </citation>
    <scope>NUCLEOTIDE SEQUENCE [LARGE SCALE GENOMIC DNA]</scope>
    <source>
        <strain evidence="9 10">YIM 131921</strain>
    </source>
</reference>
<keyword evidence="3 9" id="KW-0489">Methyltransferase</keyword>
<dbReference type="InterPro" id="IPR029063">
    <property type="entry name" value="SAM-dependent_MTases_sf"/>
</dbReference>
<evidence type="ECO:0000256" key="1">
    <source>
        <dbReference type="ARBA" id="ARBA00006594"/>
    </source>
</evidence>
<proteinExistence type="inferred from homology"/>
<comment type="similarity">
    <text evidence="1">Belongs to the N(4)/N(6)-methyltransferase family.</text>
</comment>
<dbReference type="PANTHER" id="PTHR42933">
    <property type="entry name" value="SLR6095 PROTEIN"/>
    <property type="match status" value="1"/>
</dbReference>
<comment type="catalytic activity">
    <reaction evidence="7">
        <text>a 2'-deoxyadenosine in DNA + S-adenosyl-L-methionine = an N(6)-methyl-2'-deoxyadenosine in DNA + S-adenosyl-L-homocysteine + H(+)</text>
        <dbReference type="Rhea" id="RHEA:15197"/>
        <dbReference type="Rhea" id="RHEA-COMP:12418"/>
        <dbReference type="Rhea" id="RHEA-COMP:12419"/>
        <dbReference type="ChEBI" id="CHEBI:15378"/>
        <dbReference type="ChEBI" id="CHEBI:57856"/>
        <dbReference type="ChEBI" id="CHEBI:59789"/>
        <dbReference type="ChEBI" id="CHEBI:90615"/>
        <dbReference type="ChEBI" id="CHEBI:90616"/>
        <dbReference type="EC" id="2.1.1.72"/>
    </reaction>
</comment>
<comment type="caution">
    <text evidence="9">The sequence shown here is derived from an EMBL/GenBank/DDBJ whole genome shotgun (WGS) entry which is preliminary data.</text>
</comment>
<dbReference type="GO" id="GO:0032259">
    <property type="term" value="P:methylation"/>
    <property type="evidence" value="ECO:0007669"/>
    <property type="project" value="UniProtKB-KW"/>
</dbReference>
<dbReference type="InterPro" id="IPR022749">
    <property type="entry name" value="D12N6_MeTrfase_N"/>
</dbReference>
<dbReference type="AlphaFoldDB" id="A0A5C4MSC5"/>
<evidence type="ECO:0000256" key="4">
    <source>
        <dbReference type="ARBA" id="ARBA00022679"/>
    </source>
</evidence>
<gene>
    <name evidence="9" type="ORF">FHG66_16705</name>
</gene>
<evidence type="ECO:0000313" key="9">
    <source>
        <dbReference type="EMBL" id="TNC47509.1"/>
    </source>
</evidence>
<evidence type="ECO:0000256" key="2">
    <source>
        <dbReference type="ARBA" id="ARBA00011900"/>
    </source>
</evidence>
<dbReference type="OrthoDB" id="9806213at2"/>
<evidence type="ECO:0000256" key="3">
    <source>
        <dbReference type="ARBA" id="ARBA00022603"/>
    </source>
</evidence>
<evidence type="ECO:0000256" key="6">
    <source>
        <dbReference type="ARBA" id="ARBA00022747"/>
    </source>
</evidence>
<evidence type="ECO:0000259" key="8">
    <source>
        <dbReference type="Pfam" id="PF12161"/>
    </source>
</evidence>
<sequence>MLTGPIRSQVDQIWNAFWSGGVANPLAVIEQITFLLFIKGLDDIHTREENKAATLGVPMTRPVFPQGTDGKGRAYDDLRWLRFKNFEPREMFTVVDEHVFPFRRSLGETGSSYGAHMRDARLGIPTPTLLAKVVQMLDEIPMRDRDTKGDLYEYMLGALLRNSG</sequence>
<evidence type="ECO:0000313" key="10">
    <source>
        <dbReference type="Proteomes" id="UP000305887"/>
    </source>
</evidence>